<organism evidence="7 8">
    <name type="scientific">Paraglomus occultum</name>
    <dbReference type="NCBI Taxonomy" id="144539"/>
    <lineage>
        <taxon>Eukaryota</taxon>
        <taxon>Fungi</taxon>
        <taxon>Fungi incertae sedis</taxon>
        <taxon>Mucoromycota</taxon>
        <taxon>Glomeromycotina</taxon>
        <taxon>Glomeromycetes</taxon>
        <taxon>Paraglomerales</taxon>
        <taxon>Paraglomeraceae</taxon>
        <taxon>Paraglomus</taxon>
    </lineage>
</organism>
<dbReference type="InterPro" id="IPR031329">
    <property type="entry name" value="NEUT/ALK_ceramidase_N"/>
</dbReference>
<dbReference type="GO" id="GO:0016020">
    <property type="term" value="C:membrane"/>
    <property type="evidence" value="ECO:0007669"/>
    <property type="project" value="GOC"/>
</dbReference>
<dbReference type="Proteomes" id="UP000789572">
    <property type="component" value="Unassembled WGS sequence"/>
</dbReference>
<sequence>NFVILAVPGEFTTMAGRRLRNAAKATLVANGVIGEDGIVVLSGPANEYTHYVTTFEEYAVQRYEGASTIYGPNTLNAYISIYNDLAKSFVDGIIPDAGDPPPDLTGKALTLLPGVIVDIPPIGKKFGDILQDVDANSTFTPGQQVSIQFVTGNPRNDHFRDDSFMYVQKLDESSGQWVNVRADGDWSTRYSWLDNSKAMVTWEIEPETATGTYKIMYQGCNKLLTGGIEKHSGESSQFSVANS</sequence>
<comment type="similarity">
    <text evidence="1">Belongs to the neutral ceramidase family.</text>
</comment>
<dbReference type="AlphaFoldDB" id="A0A9N9D7C3"/>
<evidence type="ECO:0000259" key="5">
    <source>
        <dbReference type="Pfam" id="PF04734"/>
    </source>
</evidence>
<evidence type="ECO:0000259" key="6">
    <source>
        <dbReference type="Pfam" id="PF17048"/>
    </source>
</evidence>
<feature type="binding site" evidence="4">
    <location>
        <position position="51"/>
    </location>
    <ligand>
        <name>Zn(2+)</name>
        <dbReference type="ChEBI" id="CHEBI:29105"/>
    </ligand>
</feature>
<keyword evidence="3" id="KW-0378">Hydrolase</keyword>
<dbReference type="Pfam" id="PF04734">
    <property type="entry name" value="Ceramidase_alk"/>
    <property type="match status" value="1"/>
</dbReference>
<protein>
    <recommendedName>
        <fullName evidence="2">ceramidase</fullName>
        <ecNumber evidence="2">3.5.1.23</ecNumber>
    </recommendedName>
</protein>
<comment type="caution">
    <text evidence="7">The sequence shown here is derived from an EMBL/GenBank/DDBJ whole genome shotgun (WGS) entry which is preliminary data.</text>
</comment>
<dbReference type="InterPro" id="IPR006823">
    <property type="entry name" value="Ceramidase_alk"/>
</dbReference>
<evidence type="ECO:0000313" key="8">
    <source>
        <dbReference type="Proteomes" id="UP000789572"/>
    </source>
</evidence>
<keyword evidence="4" id="KW-0479">Metal-binding</keyword>
<evidence type="ECO:0000313" key="7">
    <source>
        <dbReference type="EMBL" id="CAG8629631.1"/>
    </source>
</evidence>
<dbReference type="InterPro" id="IPR031331">
    <property type="entry name" value="NEUT/ALK_ceramidase_C"/>
</dbReference>
<dbReference type="GO" id="GO:0046514">
    <property type="term" value="P:ceramide catabolic process"/>
    <property type="evidence" value="ECO:0007669"/>
    <property type="project" value="InterPro"/>
</dbReference>
<dbReference type="GO" id="GO:0042759">
    <property type="term" value="P:long-chain fatty acid biosynthetic process"/>
    <property type="evidence" value="ECO:0007669"/>
    <property type="project" value="TreeGrafter"/>
</dbReference>
<dbReference type="Gene3D" id="2.60.40.2300">
    <property type="entry name" value="Neutral/alkaline non-lysosomal ceramidase, C-terminal domain"/>
    <property type="match status" value="1"/>
</dbReference>
<feature type="domain" description="Neutral/alkaline non-lysosomal ceramidase C-terminal" evidence="6">
    <location>
        <begin position="83"/>
        <end position="240"/>
    </location>
</feature>
<evidence type="ECO:0000256" key="1">
    <source>
        <dbReference type="ARBA" id="ARBA00009835"/>
    </source>
</evidence>
<dbReference type="GO" id="GO:0017040">
    <property type="term" value="F:N-acylsphingosine amidohydrolase activity"/>
    <property type="evidence" value="ECO:0007669"/>
    <property type="project" value="UniProtKB-EC"/>
</dbReference>
<feature type="non-terminal residue" evidence="7">
    <location>
        <position position="1"/>
    </location>
</feature>
<keyword evidence="4" id="KW-0862">Zinc</keyword>
<feature type="binding site" evidence="4">
    <location>
        <position position="10"/>
    </location>
    <ligand>
        <name>Zn(2+)</name>
        <dbReference type="ChEBI" id="CHEBI:29105"/>
    </ligand>
</feature>
<dbReference type="OrthoDB" id="191371at2759"/>
<evidence type="ECO:0000256" key="4">
    <source>
        <dbReference type="PIRSR" id="PIRSR606823-2"/>
    </source>
</evidence>
<dbReference type="Pfam" id="PF17048">
    <property type="entry name" value="Ceramidse_alk_C"/>
    <property type="match status" value="1"/>
</dbReference>
<name>A0A9N9D7C3_9GLOM</name>
<keyword evidence="8" id="KW-1185">Reference proteome</keyword>
<dbReference type="EMBL" id="CAJVPJ010002800">
    <property type="protein sequence ID" value="CAG8629631.1"/>
    <property type="molecule type" value="Genomic_DNA"/>
</dbReference>
<gene>
    <name evidence="7" type="ORF">POCULU_LOCUS8826</name>
</gene>
<accession>A0A9N9D7C3</accession>
<dbReference type="PANTHER" id="PTHR12670">
    <property type="entry name" value="CERAMIDASE"/>
    <property type="match status" value="1"/>
</dbReference>
<evidence type="ECO:0000256" key="2">
    <source>
        <dbReference type="ARBA" id="ARBA00011891"/>
    </source>
</evidence>
<proteinExistence type="inferred from homology"/>
<dbReference type="GO" id="GO:0046512">
    <property type="term" value="P:sphingosine biosynthetic process"/>
    <property type="evidence" value="ECO:0007669"/>
    <property type="project" value="TreeGrafter"/>
</dbReference>
<feature type="domain" description="Neutral/alkaline non-lysosomal ceramidase N-terminal" evidence="5">
    <location>
        <begin position="1"/>
        <end position="79"/>
    </location>
</feature>
<evidence type="ECO:0000256" key="3">
    <source>
        <dbReference type="ARBA" id="ARBA00022801"/>
    </source>
</evidence>
<dbReference type="GO" id="GO:0005576">
    <property type="term" value="C:extracellular region"/>
    <property type="evidence" value="ECO:0007669"/>
    <property type="project" value="TreeGrafter"/>
</dbReference>
<dbReference type="EC" id="3.5.1.23" evidence="2"/>
<dbReference type="InterPro" id="IPR038445">
    <property type="entry name" value="NCDase_C_sf"/>
</dbReference>
<dbReference type="GO" id="GO:0046872">
    <property type="term" value="F:metal ion binding"/>
    <property type="evidence" value="ECO:0007669"/>
    <property type="project" value="UniProtKB-KW"/>
</dbReference>
<reference evidence="7" key="1">
    <citation type="submission" date="2021-06" db="EMBL/GenBank/DDBJ databases">
        <authorList>
            <person name="Kallberg Y."/>
            <person name="Tangrot J."/>
            <person name="Rosling A."/>
        </authorList>
    </citation>
    <scope>NUCLEOTIDE SEQUENCE</scope>
    <source>
        <strain evidence="7">IA702</strain>
    </source>
</reference>
<comment type="cofactor">
    <cofactor evidence="4">
        <name>Zn(2+)</name>
        <dbReference type="ChEBI" id="CHEBI:29105"/>
    </cofactor>
    <text evidence="4">Binds 1 zinc ion per subunit.</text>
</comment>
<dbReference type="PANTHER" id="PTHR12670:SF1">
    <property type="entry name" value="NEUTRAL CERAMIDASE"/>
    <property type="match status" value="1"/>
</dbReference>